<dbReference type="EMBL" id="CP000477">
    <property type="protein sequence ID" value="ABK14219.1"/>
    <property type="molecule type" value="Genomic_DNA"/>
</dbReference>
<reference evidence="1 2" key="1">
    <citation type="submission" date="2006-10" db="EMBL/GenBank/DDBJ databases">
        <title>Complete sequence of Methanosaeta thermophila PT.</title>
        <authorList>
            <consortium name="US DOE Joint Genome Institute"/>
            <person name="Copeland A."/>
            <person name="Lucas S."/>
            <person name="Lapidus A."/>
            <person name="Barry K."/>
            <person name="Detter J.C."/>
            <person name="Glavina del Rio T."/>
            <person name="Hammon N."/>
            <person name="Israni S."/>
            <person name="Pitluck S."/>
            <person name="Chain P."/>
            <person name="Malfatti S."/>
            <person name="Shin M."/>
            <person name="Vergez L."/>
            <person name="Schmutz J."/>
            <person name="Larimer F."/>
            <person name="Land M."/>
            <person name="Hauser L."/>
            <person name="Kyrpides N."/>
            <person name="Kim E."/>
            <person name="Smith K.S."/>
            <person name="Ingram-Smith C."/>
            <person name="Richardson P."/>
        </authorList>
    </citation>
    <scope>NUCLEOTIDE SEQUENCE [LARGE SCALE GENOMIC DNA]</scope>
    <source>
        <strain evidence="2">DSM 6194 / JCM 14653 / NBRC 101360 / PT</strain>
    </source>
</reference>
<dbReference type="Proteomes" id="UP000000674">
    <property type="component" value="Chromosome"/>
</dbReference>
<keyword evidence="2" id="KW-1185">Reference proteome</keyword>
<protein>
    <recommendedName>
        <fullName evidence="3">DUF4352 domain-containing protein</fullName>
    </recommendedName>
</protein>
<organism evidence="1 2">
    <name type="scientific">Methanothrix thermoacetophila (strain DSM 6194 / JCM 14653 / NBRC 101360 / PT)</name>
    <name type="common">Methanosaeta thermophila</name>
    <dbReference type="NCBI Taxonomy" id="349307"/>
    <lineage>
        <taxon>Archaea</taxon>
        <taxon>Methanobacteriati</taxon>
        <taxon>Methanobacteriota</taxon>
        <taxon>Stenosarchaea group</taxon>
        <taxon>Methanomicrobia</taxon>
        <taxon>Methanotrichales</taxon>
        <taxon>Methanotrichaceae</taxon>
        <taxon>Methanothrix</taxon>
    </lineage>
</organism>
<proteinExistence type="predicted"/>
<evidence type="ECO:0000313" key="1">
    <source>
        <dbReference type="EMBL" id="ABK14219.1"/>
    </source>
</evidence>
<dbReference type="STRING" id="349307.Mthe_0427"/>
<sequence length="294" mass="32150">MIRTAALGVMLILMLCVMDSASVLPVTGGNGELCCTVFDIFKGPLYQGGSYDADRMILYIDAGLRWSNGSCAELSRVKYILIDGNDRSYSRDIASSRPVSPGRELLAFVVPREAIPKSLVVDSGIGEVFKVDLGEPLNYSDENITVTYYGIMGSRLDYNRKALDIDISVRNNSSNPMRISPENCTLVDQWGWGYRATDGFETRTLNANESIRGVVRFRYLAPSSIPSLLLYNLSYGDGMIVISEGSCENTTEPSKEDSSGECNSCTVDESSVKGRVAAAKERLARVRAAHDTES</sequence>
<name>A0B695_METTP</name>
<dbReference type="RefSeq" id="WP_011695617.1">
    <property type="nucleotide sequence ID" value="NC_008553.1"/>
</dbReference>
<evidence type="ECO:0008006" key="3">
    <source>
        <dbReference type="Google" id="ProtNLM"/>
    </source>
</evidence>
<dbReference type="KEGG" id="mtp:Mthe_0427"/>
<evidence type="ECO:0000313" key="2">
    <source>
        <dbReference type="Proteomes" id="UP000000674"/>
    </source>
</evidence>
<gene>
    <name evidence="1" type="ordered locus">Mthe_0427</name>
</gene>
<dbReference type="AlphaFoldDB" id="A0B695"/>
<dbReference type="GeneID" id="4462020"/>
<dbReference type="HOGENOM" id="CLU_945322_0_0_2"/>
<accession>A0B695</accession>